<dbReference type="Proteomes" id="UP000887540">
    <property type="component" value="Unplaced"/>
</dbReference>
<proteinExistence type="predicted"/>
<sequence length="474" mass="48603">MFKIQEINNQVKQDASEFRVLAQESWDKITYTYGPNIGRRIRRQANRVKAIHKARDPTGYGGQSSYGSDNGATNYGSNGHENYGNSGSYGNRGYGDNQYEKNAAVYASDICKNPAIDAAMEKAQQCGCNANRNCPAGIPGPPGQPGLDGQPGEPGKPGKIGQPGNSPTVTIICEDEASGGYSGHSESANGYGRAKRGYEEASSYRQTSGSNYGSSNSYGAGGYGKNCCRACPHGPIGPSGPPGTPGECGPKGFPGPAGRNGENGRPGNSGSPGKPGEPGATGKMGPPGSKGQDGTKGQKGAPGKKGKSGESGQKGPDGFAGKDGAPGLDGAAGQTGGPGYPGDKGQDGKPGSAGLPGEPGQDAHYCPCPERGSGENAGVNQGYETSHPAAVPHNYNAQSYSSSNTQAYDQPPSIQPTQGSGYVQRAAHGAVLKQPENFLPPGYDPASEAVKASPYFSRLAKLKRLRQMAHKAKS</sequence>
<feature type="region of interest" description="Disordered" evidence="2">
    <location>
        <begin position="139"/>
        <end position="170"/>
    </location>
</feature>
<dbReference type="WBParaSite" id="ACRNAN_Path_607.g2257.t1">
    <property type="protein sequence ID" value="ACRNAN_Path_607.g2257.t1"/>
    <property type="gene ID" value="ACRNAN_Path_607.g2257"/>
</dbReference>
<evidence type="ECO:0000256" key="1">
    <source>
        <dbReference type="ARBA" id="ARBA00022737"/>
    </source>
</evidence>
<evidence type="ECO:0000313" key="5">
    <source>
        <dbReference type="WBParaSite" id="ACRNAN_Path_607.g2257.t2"/>
    </source>
</evidence>
<dbReference type="PANTHER" id="PTHR24637:SF421">
    <property type="entry name" value="CUTICLE COLLAGEN DPY-2"/>
    <property type="match status" value="1"/>
</dbReference>
<dbReference type="PANTHER" id="PTHR24637">
    <property type="entry name" value="COLLAGEN"/>
    <property type="match status" value="1"/>
</dbReference>
<evidence type="ECO:0000256" key="2">
    <source>
        <dbReference type="SAM" id="MobiDB-lite"/>
    </source>
</evidence>
<dbReference type="InterPro" id="IPR008160">
    <property type="entry name" value="Collagen"/>
</dbReference>
<accession>A0A914C8T7</accession>
<reference evidence="4 5" key="1">
    <citation type="submission" date="2022-11" db="UniProtKB">
        <authorList>
            <consortium name="WormBaseParasite"/>
        </authorList>
    </citation>
    <scope>IDENTIFICATION</scope>
</reference>
<protein>
    <submittedName>
        <fullName evidence="4 5">Collagen triple helix repeat protein</fullName>
    </submittedName>
</protein>
<feature type="region of interest" description="Disordered" evidence="2">
    <location>
        <begin position="242"/>
        <end position="422"/>
    </location>
</feature>
<evidence type="ECO:0000313" key="4">
    <source>
        <dbReference type="WBParaSite" id="ACRNAN_Path_607.g2257.t1"/>
    </source>
</evidence>
<keyword evidence="3" id="KW-1185">Reference proteome</keyword>
<feature type="region of interest" description="Disordered" evidence="2">
    <location>
        <begin position="55"/>
        <end position="79"/>
    </location>
</feature>
<dbReference type="AlphaFoldDB" id="A0A914C8T7"/>
<feature type="compositionally biased region" description="Gly residues" evidence="2">
    <location>
        <begin position="333"/>
        <end position="342"/>
    </location>
</feature>
<keyword evidence="1" id="KW-0677">Repeat</keyword>
<name>A0A914C8T7_9BILA</name>
<dbReference type="Pfam" id="PF01391">
    <property type="entry name" value="Collagen"/>
    <property type="match status" value="1"/>
</dbReference>
<evidence type="ECO:0000313" key="3">
    <source>
        <dbReference type="Proteomes" id="UP000887540"/>
    </source>
</evidence>
<feature type="compositionally biased region" description="Polar residues" evidence="2">
    <location>
        <begin position="395"/>
        <end position="408"/>
    </location>
</feature>
<organism evidence="3 5">
    <name type="scientific">Acrobeloides nanus</name>
    <dbReference type="NCBI Taxonomy" id="290746"/>
    <lineage>
        <taxon>Eukaryota</taxon>
        <taxon>Metazoa</taxon>
        <taxon>Ecdysozoa</taxon>
        <taxon>Nematoda</taxon>
        <taxon>Chromadorea</taxon>
        <taxon>Rhabditida</taxon>
        <taxon>Tylenchina</taxon>
        <taxon>Cephalobomorpha</taxon>
        <taxon>Cephaloboidea</taxon>
        <taxon>Cephalobidae</taxon>
        <taxon>Acrobeloides</taxon>
    </lineage>
</organism>
<dbReference type="WBParaSite" id="ACRNAN_Path_607.g2257.t2">
    <property type="protein sequence ID" value="ACRNAN_Path_607.g2257.t2"/>
    <property type="gene ID" value="ACRNAN_Path_607.g2257"/>
</dbReference>